<dbReference type="InterPro" id="IPR040684">
    <property type="entry name" value="HMUDK_hel"/>
</dbReference>
<reference evidence="2" key="1">
    <citation type="submission" date="2020-08" db="EMBL/GenBank/DDBJ databases">
        <authorList>
            <person name="Cejkova D."/>
            <person name="Kubasova T."/>
            <person name="Jahodarova E."/>
            <person name="Rychlik I."/>
        </authorList>
    </citation>
    <scope>NUCLEOTIDE SEQUENCE</scope>
    <source>
        <strain evidence="2">An824</strain>
    </source>
</reference>
<protein>
    <recommendedName>
        <fullName evidence="1">5-hmdU DNA kinase helical domain-containing protein</fullName>
    </recommendedName>
</protein>
<reference evidence="2" key="2">
    <citation type="journal article" date="2021" name="Sci. Rep.">
        <title>The distribution of antibiotic resistance genes in chicken gut microbiota commensals.</title>
        <authorList>
            <person name="Juricova H."/>
            <person name="Matiasovicova J."/>
            <person name="Kubasova T."/>
            <person name="Cejkova D."/>
            <person name="Rychlik I."/>
        </authorList>
    </citation>
    <scope>NUCLEOTIDE SEQUENCE</scope>
    <source>
        <strain evidence="2">An824</strain>
    </source>
</reference>
<comment type="caution">
    <text evidence="2">The sequence shown here is derived from an EMBL/GenBank/DDBJ whole genome shotgun (WGS) entry which is preliminary data.</text>
</comment>
<evidence type="ECO:0000313" key="2">
    <source>
        <dbReference type="EMBL" id="MBM6674271.1"/>
    </source>
</evidence>
<evidence type="ECO:0000313" key="3">
    <source>
        <dbReference type="Proteomes" id="UP000706891"/>
    </source>
</evidence>
<dbReference type="EMBL" id="JACJJG010000064">
    <property type="protein sequence ID" value="MBM6674271.1"/>
    <property type="molecule type" value="Genomic_DNA"/>
</dbReference>
<proteinExistence type="predicted"/>
<keyword evidence="3" id="KW-1185">Reference proteome</keyword>
<dbReference type="AlphaFoldDB" id="A0A938WVD5"/>
<dbReference type="Pfam" id="PF18723">
    <property type="entry name" value="HMUDK_hel"/>
    <property type="match status" value="1"/>
</dbReference>
<gene>
    <name evidence="2" type="ORF">H6A34_10340</name>
</gene>
<sequence>MENHKDIIPNDEVFRYYFYFMQERMNMFWRKCEGCTTLTNDPILRKYKFTNVYRACDRVSQYLIRHVIYEHINDCSEEDVIARILLFKIFNKIETWEYLERNTGLITLKTIDFERINNLLMKRMATKPIFNNAYMMTGTHSKYNHLKYKHEKWLAMLKQEIVEGGVLQKIEQAKSLEEIYQLLNSCSFLGGFLSYQYATDLNYSPYINFSENSFVKAGIGAIRGIRKCFMPTKASNEDIIRFVQDNIDDFRRKYGYNEFVPLPCHEPQLIDLQNCFCETDKYLRAKMPELLVGNVRIKQTYHPSPTPIHYYFPDKWNINNKISDLCSQPNTTELMISW</sequence>
<evidence type="ECO:0000259" key="1">
    <source>
        <dbReference type="Pfam" id="PF18723"/>
    </source>
</evidence>
<accession>A0A938WVD5</accession>
<dbReference type="Proteomes" id="UP000706891">
    <property type="component" value="Unassembled WGS sequence"/>
</dbReference>
<feature type="domain" description="5-hmdU DNA kinase helical" evidence="1">
    <location>
        <begin position="12"/>
        <end position="290"/>
    </location>
</feature>
<name>A0A938WVD5_9BACT</name>
<organism evidence="2 3">
    <name type="scientific">Marseilla massiliensis</name>
    <dbReference type="NCBI Taxonomy" id="1841864"/>
    <lineage>
        <taxon>Bacteria</taxon>
        <taxon>Pseudomonadati</taxon>
        <taxon>Bacteroidota</taxon>
        <taxon>Bacteroidia</taxon>
        <taxon>Bacteroidales</taxon>
        <taxon>Prevotellaceae</taxon>
        <taxon>Marseilla</taxon>
    </lineage>
</organism>